<dbReference type="Proteomes" id="UP000242875">
    <property type="component" value="Unassembled WGS sequence"/>
</dbReference>
<dbReference type="PANTHER" id="PTHR23244">
    <property type="entry name" value="KELCH REPEAT DOMAIN"/>
    <property type="match status" value="1"/>
</dbReference>
<proteinExistence type="predicted"/>
<dbReference type="GO" id="GO:0051285">
    <property type="term" value="C:cell cortex of cell tip"/>
    <property type="evidence" value="ECO:0007669"/>
    <property type="project" value="TreeGrafter"/>
</dbReference>
<dbReference type="EMBL" id="MVBO01000013">
    <property type="protein sequence ID" value="OZJ05560.1"/>
    <property type="molecule type" value="Genomic_DNA"/>
</dbReference>
<dbReference type="SUPFAM" id="SSF50965">
    <property type="entry name" value="Galactose oxidase, central domain"/>
    <property type="match status" value="1"/>
</dbReference>
<keyword evidence="9" id="KW-1185">Reference proteome</keyword>
<evidence type="ECO:0000256" key="4">
    <source>
        <dbReference type="ARBA" id="ARBA00022737"/>
    </source>
</evidence>
<evidence type="ECO:0000256" key="6">
    <source>
        <dbReference type="SAM" id="Coils"/>
    </source>
</evidence>
<dbReference type="SUPFAM" id="SSF57997">
    <property type="entry name" value="Tropomyosin"/>
    <property type="match status" value="1"/>
</dbReference>
<keyword evidence="4" id="KW-0677">Repeat</keyword>
<feature type="coiled-coil region" evidence="6">
    <location>
        <begin position="1338"/>
        <end position="1425"/>
    </location>
</feature>
<feature type="compositionally biased region" description="Polar residues" evidence="7">
    <location>
        <begin position="550"/>
        <end position="565"/>
    </location>
</feature>
<gene>
    <name evidence="8" type="ORF">BZG36_01711</name>
</gene>
<dbReference type="PANTHER" id="PTHR23244:SF456">
    <property type="entry name" value="MULTIPLE EPIDERMAL GROWTH FACTOR-LIKE DOMAINS PROTEIN 8"/>
    <property type="match status" value="1"/>
</dbReference>
<feature type="region of interest" description="Disordered" evidence="7">
    <location>
        <begin position="731"/>
        <end position="856"/>
    </location>
</feature>
<dbReference type="GO" id="GO:0061245">
    <property type="term" value="P:establishment or maintenance of bipolar cell polarity"/>
    <property type="evidence" value="ECO:0007669"/>
    <property type="project" value="TreeGrafter"/>
</dbReference>
<feature type="compositionally biased region" description="Pro residues" evidence="7">
    <location>
        <begin position="624"/>
        <end position="637"/>
    </location>
</feature>
<sequence length="1443" mass="158498">MSIFSKFTKNHTQGPLSPDKVAYPWSQRRIPASSVTNPQSPTSHVTSPPAPAIPRFGHTADQQAPNGEIYLYGGVVRGQGRREALVFDTNTLQTHIIHADGDMPAPRAYHTMLVIRGHMIVFGGDILDNRANGAVAEQLASPLYILNISTRQWFCPPLDAVTGQAPPSRSGHTAVALAGRMFVFGGSVSGHGIVSDLCQFDIGTLTSPSPRWDYVDAVNEGPAPRRGHVALVFDQKMFIFGGYNDDMFFNDLWVYDPMTNAWSGPIQGTGYVPAPREGCSATMVDDVIYIFGGRKEAGEECGDLCAFRLRNRRWYMFQNMGPSPTPRAYHTLTAVRDKVYVLGGDPVNFRKSEKGEKSDEGSMLYCLDTGKIQYPPDVASSPMEGGGPPPLSMPNQHSAPQPQGPESPNSIRSMDRGWESPTAQRGPFSANGHEIDFSLGQGNNRQPSGLHNQYFSGESGPPDSPVRGMQPPSSLGPQGQRPPYQQQPQQQQQQPRQGRMNHLSLHPGAQLEHRPSVRSSSIPLAAAGNPMLTSVGPNDQPDAPSPQPTHQPAQLVQNLQPQPRSNLRHASVIPEAAKRRPRPNSPLPESVSGSNAGLKASTGNTPHSMTRSPSPNPSAMRRPPANPPPSPGGPPPRPSREGVDIGIGLGLRSPTNPLVTVSDLSQVNVAAEEEPVDVQQSVVQSQPEALRSQPSVEVINEGQRGATPSGLRPKSAFATGHEVARMMTAQELRAPSPSPRHPGRKTMTPTVASPITMTRSGTTLQEMVSSPTSATPTTMQSPANDQMSRVQGSEPDPHPALRTVDSIASISTVDSVVEPIATPTRQREQDSARSSPVTAKDSANPRHTMGNATLPAEERSGLIREIKARDMIIGDLRRKEQWWRAEVALARKSRRASLLGPEGESTNEEEPIMDVGDVGSDKYKVFDGLTKAKLELRKMKTGIAQQAQAASAKVALAERMRNAALQEAAYWKAKHQALKGDTNVNVASIETKRAEELEKQLSHALQDNESLRSKLSQVQKQSQHELGARQAAEENLKEAQIRADEASEAHSRVMDELSALHQRCIAAESKLREHELSLPQKDVELKNIKDDHSKAVTELEKVSAQVAQYEKAIEKSNAVAKMANRRASDAERMWSQAREHNADLEAQIASMRTELELKVSELARAQHLANELESLYQGAKDEVRVVRDMLDEQVVELLNVKRSDPNQANGHIYVEEIEGHKARIVELEKQLKTMEDMHKNMETHVTASSKDVADNAVRMAQLEAANLKSRNEVAQLKQRLSEAVDEVARLKTHELEKETALNDRLRDLEDADIRIGMMRETLLKKGFKMEEADLVSAKTDVGSRIQELERRAAQIMEQTAQTEQFLQDRIAQLEDEYEEAVAAQKNAEVVVRKLKAEVTEYQNRMDETEAELHSLHQRNDELVWKLAAMEQLADGHHHAAGDD</sequence>
<evidence type="ECO:0000256" key="2">
    <source>
        <dbReference type="ARBA" id="ARBA00022441"/>
    </source>
</evidence>
<feature type="compositionally biased region" description="Polar residues" evidence="7">
    <location>
        <begin position="393"/>
        <end position="412"/>
    </location>
</feature>
<feature type="compositionally biased region" description="Polar residues" evidence="7">
    <location>
        <begin position="33"/>
        <end position="46"/>
    </location>
</feature>
<dbReference type="InterPro" id="IPR006652">
    <property type="entry name" value="Kelch_1"/>
</dbReference>
<keyword evidence="2" id="KW-0880">Kelch repeat</keyword>
<feature type="compositionally biased region" description="Polar residues" evidence="7">
    <location>
        <begin position="747"/>
        <end position="791"/>
    </location>
</feature>
<protein>
    <submittedName>
        <fullName evidence="8">Uncharacterized protein</fullName>
    </submittedName>
</protein>
<evidence type="ECO:0000256" key="3">
    <source>
        <dbReference type="ARBA" id="ARBA00022490"/>
    </source>
</evidence>
<feature type="compositionally biased region" description="Polar residues" evidence="7">
    <location>
        <begin position="591"/>
        <end position="610"/>
    </location>
</feature>
<feature type="region of interest" description="Disordered" evidence="7">
    <location>
        <begin position="672"/>
        <end position="714"/>
    </location>
</feature>
<dbReference type="SMART" id="SM00612">
    <property type="entry name" value="Kelch"/>
    <property type="match status" value="3"/>
</dbReference>
<dbReference type="FunFam" id="2.120.10.80:FF:000049">
    <property type="entry name" value="Cell polarity protein (Tea1)"/>
    <property type="match status" value="1"/>
</dbReference>
<organism evidence="8 9">
    <name type="scientific">Bifiguratus adelaidae</name>
    <dbReference type="NCBI Taxonomy" id="1938954"/>
    <lineage>
        <taxon>Eukaryota</taxon>
        <taxon>Fungi</taxon>
        <taxon>Fungi incertae sedis</taxon>
        <taxon>Mucoromycota</taxon>
        <taxon>Mucoromycotina</taxon>
        <taxon>Endogonomycetes</taxon>
        <taxon>Endogonales</taxon>
        <taxon>Endogonales incertae sedis</taxon>
        <taxon>Bifiguratus</taxon>
    </lineage>
</organism>
<feature type="coiled-coil region" evidence="6">
    <location>
        <begin position="987"/>
        <end position="1056"/>
    </location>
</feature>
<name>A0A261Y4J1_9FUNG</name>
<feature type="compositionally biased region" description="Low complexity" evidence="7">
    <location>
        <begin position="611"/>
        <end position="623"/>
    </location>
</feature>
<feature type="compositionally biased region" description="Low complexity" evidence="7">
    <location>
        <begin position="476"/>
        <end position="498"/>
    </location>
</feature>
<dbReference type="InterPro" id="IPR015915">
    <property type="entry name" value="Kelch-typ_b-propeller"/>
</dbReference>
<feature type="compositionally biased region" description="Polar residues" evidence="7">
    <location>
        <begin position="440"/>
        <end position="456"/>
    </location>
</feature>
<feature type="coiled-coil region" evidence="6">
    <location>
        <begin position="1217"/>
        <end position="1293"/>
    </location>
</feature>
<dbReference type="OrthoDB" id="45365at2759"/>
<feature type="compositionally biased region" description="Polar residues" evidence="7">
    <location>
        <begin position="1"/>
        <end position="15"/>
    </location>
</feature>
<dbReference type="Pfam" id="PF24681">
    <property type="entry name" value="Kelch_KLHDC2_KLHL20_DRC7"/>
    <property type="match status" value="1"/>
</dbReference>
<feature type="compositionally biased region" description="Low complexity" evidence="7">
    <location>
        <begin position="677"/>
        <end position="688"/>
    </location>
</feature>
<evidence type="ECO:0000313" key="8">
    <source>
        <dbReference type="EMBL" id="OZJ05560.1"/>
    </source>
</evidence>
<comment type="subcellular location">
    <subcellularLocation>
        <location evidence="1">Cytoplasm</location>
    </subcellularLocation>
</comment>
<keyword evidence="3" id="KW-0963">Cytoplasm</keyword>
<accession>A0A261Y4J1</accession>
<evidence type="ECO:0000256" key="7">
    <source>
        <dbReference type="SAM" id="MobiDB-lite"/>
    </source>
</evidence>
<keyword evidence="5 6" id="KW-0175">Coiled coil</keyword>
<reference evidence="8 9" key="1">
    <citation type="journal article" date="2017" name="Mycologia">
        <title>Bifiguratus adelaidae, gen. et sp. nov., a new member of Mucoromycotina in endophytic and soil-dwelling habitats.</title>
        <authorList>
            <person name="Torres-Cruz T.J."/>
            <person name="Billingsley Tobias T.L."/>
            <person name="Almatruk M."/>
            <person name="Hesse C."/>
            <person name="Kuske C.R."/>
            <person name="Desiro A."/>
            <person name="Benucci G.M."/>
            <person name="Bonito G."/>
            <person name="Stajich J.E."/>
            <person name="Dunlap C."/>
            <person name="Arnold A.E."/>
            <person name="Porras-Alfaro A."/>
        </authorList>
    </citation>
    <scope>NUCLEOTIDE SEQUENCE [LARGE SCALE GENOMIC DNA]</scope>
    <source>
        <strain evidence="8 9">AZ0501</strain>
    </source>
</reference>
<evidence type="ECO:0000256" key="1">
    <source>
        <dbReference type="ARBA" id="ARBA00004496"/>
    </source>
</evidence>
<evidence type="ECO:0000256" key="5">
    <source>
        <dbReference type="ARBA" id="ARBA00023054"/>
    </source>
</evidence>
<dbReference type="InterPro" id="IPR011043">
    <property type="entry name" value="Gal_Oxase/kelch_b-propeller"/>
</dbReference>
<feature type="region of interest" description="Disordered" evidence="7">
    <location>
        <begin position="375"/>
        <end position="658"/>
    </location>
</feature>
<feature type="region of interest" description="Disordered" evidence="7">
    <location>
        <begin position="1"/>
        <end position="58"/>
    </location>
</feature>
<feature type="coiled-coil region" evidence="6">
    <location>
        <begin position="1085"/>
        <end position="1182"/>
    </location>
</feature>
<comment type="caution">
    <text evidence="8">The sequence shown here is derived from an EMBL/GenBank/DDBJ whole genome shotgun (WGS) entry which is preliminary data.</text>
</comment>
<evidence type="ECO:0000313" key="9">
    <source>
        <dbReference type="Proteomes" id="UP000242875"/>
    </source>
</evidence>
<dbReference type="Gene3D" id="2.120.10.80">
    <property type="entry name" value="Kelch-type beta propeller"/>
    <property type="match status" value="2"/>
</dbReference>